<evidence type="ECO:0000256" key="1">
    <source>
        <dbReference type="SAM" id="Phobius"/>
    </source>
</evidence>
<dbReference type="AlphaFoldDB" id="A0AB74DNR6"/>
<keyword evidence="1" id="KW-0812">Transmembrane</keyword>
<dbReference type="RefSeq" id="WP_125348538.1">
    <property type="nucleotide sequence ID" value="NZ_CP076615.1"/>
</dbReference>
<proteinExistence type="predicted"/>
<comment type="caution">
    <text evidence="2">The sequence shown here is derived from an EMBL/GenBank/DDBJ whole genome shotgun (WGS) entry which is preliminary data.</text>
</comment>
<name>A0AB74DNR6_STRSA</name>
<organism evidence="2 3">
    <name type="scientific">Streptococcus sanguinis</name>
    <dbReference type="NCBI Taxonomy" id="1305"/>
    <lineage>
        <taxon>Bacteria</taxon>
        <taxon>Bacillati</taxon>
        <taxon>Bacillota</taxon>
        <taxon>Bacilli</taxon>
        <taxon>Lactobacillales</taxon>
        <taxon>Streptococcaceae</taxon>
        <taxon>Streptococcus</taxon>
    </lineage>
</organism>
<keyword evidence="1" id="KW-1133">Transmembrane helix</keyword>
<feature type="transmembrane region" description="Helical" evidence="1">
    <location>
        <begin position="38"/>
        <end position="58"/>
    </location>
</feature>
<evidence type="ECO:0000313" key="2">
    <source>
        <dbReference type="EMBL" id="RSI51440.1"/>
    </source>
</evidence>
<feature type="transmembrane region" description="Helical" evidence="1">
    <location>
        <begin position="70"/>
        <end position="91"/>
    </location>
</feature>
<feature type="transmembrane region" description="Helical" evidence="1">
    <location>
        <begin position="12"/>
        <end position="32"/>
    </location>
</feature>
<reference evidence="2 3" key="1">
    <citation type="submission" date="2018-11" db="EMBL/GenBank/DDBJ databases">
        <title>Species Designations Belie Phenotypic and Genotypic Heterogeneity in Oral Streptococci.</title>
        <authorList>
            <person name="Velsko I."/>
        </authorList>
    </citation>
    <scope>NUCLEOTIDE SEQUENCE [LARGE SCALE GENOMIC DNA]</scope>
    <source>
        <strain evidence="2 3">BCC37</strain>
    </source>
</reference>
<keyword evidence="1" id="KW-0472">Membrane</keyword>
<gene>
    <name evidence="2" type="ORF">D8869_09895</name>
</gene>
<evidence type="ECO:0000313" key="3">
    <source>
        <dbReference type="Proteomes" id="UP000280406"/>
    </source>
</evidence>
<accession>A0AB74DNR6</accession>
<dbReference type="Proteomes" id="UP000280406">
    <property type="component" value="Unassembled WGS sequence"/>
</dbReference>
<protein>
    <submittedName>
        <fullName evidence="2">Uncharacterized protein</fullName>
    </submittedName>
</protein>
<sequence length="103" mass="11480">MIKIFNFFHKRLDYGIGFTAGPALFATVLYSVKNAKVALVIALVILLVVGIAFITMPANTPEEKQKRKECVESATFIIISFVVAATVYNLMTNDFQIISDQLY</sequence>
<dbReference type="EMBL" id="RJND01000007">
    <property type="protein sequence ID" value="RSI51440.1"/>
    <property type="molecule type" value="Genomic_DNA"/>
</dbReference>